<evidence type="ECO:0000256" key="1">
    <source>
        <dbReference type="SAM" id="MobiDB-lite"/>
    </source>
</evidence>
<feature type="compositionally biased region" description="Polar residues" evidence="1">
    <location>
        <begin position="1"/>
        <end position="13"/>
    </location>
</feature>
<gene>
    <name evidence="2" type="ORF">AFUS01_LOCUS15992</name>
</gene>
<comment type="caution">
    <text evidence="2">The sequence shown here is derived from an EMBL/GenBank/DDBJ whole genome shotgun (WGS) entry which is preliminary data.</text>
</comment>
<dbReference type="InterPro" id="IPR002017">
    <property type="entry name" value="Spectrin_repeat"/>
</dbReference>
<dbReference type="EMBL" id="CAJVCH010144153">
    <property type="protein sequence ID" value="CAG7727134.1"/>
    <property type="molecule type" value="Genomic_DNA"/>
</dbReference>
<dbReference type="OrthoDB" id="6018565at2759"/>
<evidence type="ECO:0000313" key="2">
    <source>
        <dbReference type="EMBL" id="CAG7727134.1"/>
    </source>
</evidence>
<feature type="compositionally biased region" description="Basic and acidic residues" evidence="1">
    <location>
        <begin position="28"/>
        <end position="55"/>
    </location>
</feature>
<feature type="region of interest" description="Disordered" evidence="1">
    <location>
        <begin position="1"/>
        <end position="55"/>
    </location>
</feature>
<dbReference type="Proteomes" id="UP000708208">
    <property type="component" value="Unassembled WGS sequence"/>
</dbReference>
<sequence>MNTKWNSLQQVTQEKAEKLGSAHQVQRFHRDVDETKDWISEKDEALSKDDLGKDL</sequence>
<protein>
    <recommendedName>
        <fullName evidence="4">Spectrin alpha chain-like protein</fullName>
    </recommendedName>
</protein>
<evidence type="ECO:0008006" key="4">
    <source>
        <dbReference type="Google" id="ProtNLM"/>
    </source>
</evidence>
<keyword evidence="3" id="KW-1185">Reference proteome</keyword>
<evidence type="ECO:0000313" key="3">
    <source>
        <dbReference type="Proteomes" id="UP000708208"/>
    </source>
</evidence>
<dbReference type="AlphaFoldDB" id="A0A8J2JZT4"/>
<accession>A0A8J2JZT4</accession>
<feature type="non-terminal residue" evidence="2">
    <location>
        <position position="55"/>
    </location>
</feature>
<name>A0A8J2JZT4_9HEXA</name>
<dbReference type="PANTHER" id="PTHR11915">
    <property type="entry name" value="SPECTRIN/FILAMIN RELATED CYTOSKELETAL PROTEIN"/>
    <property type="match status" value="1"/>
</dbReference>
<organism evidence="2 3">
    <name type="scientific">Allacma fusca</name>
    <dbReference type="NCBI Taxonomy" id="39272"/>
    <lineage>
        <taxon>Eukaryota</taxon>
        <taxon>Metazoa</taxon>
        <taxon>Ecdysozoa</taxon>
        <taxon>Arthropoda</taxon>
        <taxon>Hexapoda</taxon>
        <taxon>Collembola</taxon>
        <taxon>Symphypleona</taxon>
        <taxon>Sminthuridae</taxon>
        <taxon>Allacma</taxon>
    </lineage>
</organism>
<proteinExistence type="predicted"/>
<dbReference type="Pfam" id="PF00435">
    <property type="entry name" value="Spectrin"/>
    <property type="match status" value="1"/>
</dbReference>
<reference evidence="2" key="1">
    <citation type="submission" date="2021-06" db="EMBL/GenBank/DDBJ databases">
        <authorList>
            <person name="Hodson N. C."/>
            <person name="Mongue J. A."/>
            <person name="Jaron S. K."/>
        </authorList>
    </citation>
    <scope>NUCLEOTIDE SEQUENCE</scope>
</reference>